<name>A0A1W0E404_9MICR</name>
<sequence>MNRKKLHSKLNELLKNTTNENLLETINNIEYQINQCTNTSSTAIIPQEANFQLPTQFLGIKKNVEIEGLFIESNKTSVNDEKIDRIVTFLEETMGNESFSTMATAKNKKHNIEKLVKKKYFGV</sequence>
<comment type="caution">
    <text evidence="1">The sequence shown here is derived from an EMBL/GenBank/DDBJ whole genome shotgun (WGS) entry which is preliminary data.</text>
</comment>
<keyword evidence="2" id="KW-1185">Reference proteome</keyword>
<accession>A0A1W0E404</accession>
<proteinExistence type="predicted"/>
<dbReference type="VEuPathDB" id="MicrosporidiaDB:EHP00_1742"/>
<dbReference type="Pfam" id="PF17029">
    <property type="entry name" value="DUF5100"/>
    <property type="match status" value="1"/>
</dbReference>
<dbReference type="Proteomes" id="UP000192758">
    <property type="component" value="Unassembled WGS sequence"/>
</dbReference>
<gene>
    <name evidence="1" type="ORF">EHP00_1742</name>
</gene>
<dbReference type="AlphaFoldDB" id="A0A1W0E404"/>
<dbReference type="InterPro" id="IPR031495">
    <property type="entry name" value="DUF5100"/>
</dbReference>
<protein>
    <submittedName>
        <fullName evidence="1">Uncharacterized protein</fullName>
    </submittedName>
</protein>
<evidence type="ECO:0000313" key="2">
    <source>
        <dbReference type="Proteomes" id="UP000192758"/>
    </source>
</evidence>
<evidence type="ECO:0000313" key="1">
    <source>
        <dbReference type="EMBL" id="OQS53961.1"/>
    </source>
</evidence>
<reference evidence="1 2" key="1">
    <citation type="journal article" date="2017" name="Environ. Microbiol.">
        <title>Decay of the glycolytic pathway and adaptation to intranuclear parasitism within Enterocytozoonidae microsporidia.</title>
        <authorList>
            <person name="Wiredu Boakye D."/>
            <person name="Jaroenlak P."/>
            <person name="Prachumwat A."/>
            <person name="Williams T.A."/>
            <person name="Bateman K.S."/>
            <person name="Itsathitphaisarn O."/>
            <person name="Sritunyalucksana K."/>
            <person name="Paszkiewicz K.H."/>
            <person name="Moore K.A."/>
            <person name="Stentiford G.D."/>
            <person name="Williams B.A."/>
        </authorList>
    </citation>
    <scope>NUCLEOTIDE SEQUENCE [LARGE SCALE GENOMIC DNA]</scope>
    <source>
        <strain evidence="1 2">TH1</strain>
    </source>
</reference>
<dbReference type="EMBL" id="MNPJ01000023">
    <property type="protein sequence ID" value="OQS53961.1"/>
    <property type="molecule type" value="Genomic_DNA"/>
</dbReference>
<organism evidence="1 2">
    <name type="scientific">Ecytonucleospora hepatopenaei</name>
    <dbReference type="NCBI Taxonomy" id="646526"/>
    <lineage>
        <taxon>Eukaryota</taxon>
        <taxon>Fungi</taxon>
        <taxon>Fungi incertae sedis</taxon>
        <taxon>Microsporidia</taxon>
        <taxon>Enterocytozoonidae</taxon>
        <taxon>Ecytonucleospora</taxon>
    </lineage>
</organism>
<dbReference type="OrthoDB" id="2189011at2759"/>